<evidence type="ECO:0000313" key="7">
    <source>
        <dbReference type="EMBL" id="EGT48090.1"/>
    </source>
</evidence>
<proteinExistence type="predicted"/>
<organism evidence="8">
    <name type="scientific">Caenorhabditis brenneri</name>
    <name type="common">Nematode worm</name>
    <dbReference type="NCBI Taxonomy" id="135651"/>
    <lineage>
        <taxon>Eukaryota</taxon>
        <taxon>Metazoa</taxon>
        <taxon>Ecdysozoa</taxon>
        <taxon>Nematoda</taxon>
        <taxon>Chromadorea</taxon>
        <taxon>Rhabditida</taxon>
        <taxon>Rhabditina</taxon>
        <taxon>Rhabditomorpha</taxon>
        <taxon>Rhabditoidea</taxon>
        <taxon>Rhabditidae</taxon>
        <taxon>Peloderinae</taxon>
        <taxon>Caenorhabditis</taxon>
    </lineage>
</organism>
<keyword evidence="1" id="KW-0479">Metal-binding</keyword>
<sequence>MAEEDAWLGRPAPRPALEIRRVAPVMLPHNDENRVVGWQDRQVPVVDPAEPGAVGPEDQEPEDQEPLFEQLEEPECWSWKRGGEEQEESLTATDDGESEDPLQERIAKLELELSHARHILYQTEEELHVTNEVLVAVQYENHQRRQQIERIRGPRVAHLPECPICTETFTLHLQATRPRILHCGHTVCHTCIQSMLEGTHRLHCPICRFKCMIISAEHLPVNWALF</sequence>
<dbReference type="GO" id="GO:0008270">
    <property type="term" value="F:zinc ion binding"/>
    <property type="evidence" value="ECO:0007669"/>
    <property type="project" value="UniProtKB-KW"/>
</dbReference>
<evidence type="ECO:0000256" key="4">
    <source>
        <dbReference type="PROSITE-ProRule" id="PRU00175"/>
    </source>
</evidence>
<evidence type="ECO:0000256" key="3">
    <source>
        <dbReference type="ARBA" id="ARBA00022833"/>
    </source>
</evidence>
<dbReference type="PROSITE" id="PS00518">
    <property type="entry name" value="ZF_RING_1"/>
    <property type="match status" value="1"/>
</dbReference>
<dbReference type="SUPFAM" id="SSF57850">
    <property type="entry name" value="RING/U-box"/>
    <property type="match status" value="1"/>
</dbReference>
<feature type="region of interest" description="Disordered" evidence="5">
    <location>
        <begin position="81"/>
        <end position="101"/>
    </location>
</feature>
<dbReference type="Pfam" id="PF13445">
    <property type="entry name" value="zf-RING_UBOX"/>
    <property type="match status" value="1"/>
</dbReference>
<dbReference type="PANTHER" id="PTHR47156">
    <property type="entry name" value="PROTEIN CBG20824"/>
    <property type="match status" value="1"/>
</dbReference>
<accession>G0P921</accession>
<evidence type="ECO:0000313" key="8">
    <source>
        <dbReference type="Proteomes" id="UP000008068"/>
    </source>
</evidence>
<dbReference type="STRING" id="135651.G0P921"/>
<dbReference type="SMART" id="SM00184">
    <property type="entry name" value="RING"/>
    <property type="match status" value="1"/>
</dbReference>
<keyword evidence="3" id="KW-0862">Zinc</keyword>
<evidence type="ECO:0000256" key="1">
    <source>
        <dbReference type="ARBA" id="ARBA00022723"/>
    </source>
</evidence>
<reference evidence="8" key="1">
    <citation type="submission" date="2011-07" db="EMBL/GenBank/DDBJ databases">
        <authorList>
            <consortium name="Caenorhabditis brenneri Sequencing and Analysis Consortium"/>
            <person name="Wilson R.K."/>
        </authorList>
    </citation>
    <scope>NUCLEOTIDE SEQUENCE [LARGE SCALE GENOMIC DNA]</scope>
    <source>
        <strain evidence="8">PB2801</strain>
    </source>
</reference>
<dbReference type="Gene3D" id="3.30.40.10">
    <property type="entry name" value="Zinc/RING finger domain, C3HC4 (zinc finger)"/>
    <property type="match status" value="1"/>
</dbReference>
<name>G0P921_CAEBE</name>
<dbReference type="EMBL" id="GL380143">
    <property type="protein sequence ID" value="EGT48090.1"/>
    <property type="molecule type" value="Genomic_DNA"/>
</dbReference>
<dbReference type="AlphaFoldDB" id="G0P921"/>
<feature type="domain" description="RING-type" evidence="6">
    <location>
        <begin position="162"/>
        <end position="208"/>
    </location>
</feature>
<protein>
    <recommendedName>
        <fullName evidence="6">RING-type domain-containing protein</fullName>
    </recommendedName>
</protein>
<evidence type="ECO:0000256" key="5">
    <source>
        <dbReference type="SAM" id="MobiDB-lite"/>
    </source>
</evidence>
<dbReference type="InterPro" id="IPR013083">
    <property type="entry name" value="Znf_RING/FYVE/PHD"/>
</dbReference>
<dbReference type="PANTHER" id="PTHR47156:SF10">
    <property type="entry name" value="E3 UBIQUITIN-PROTEIN LIGASE TRIM-21-RELATED"/>
    <property type="match status" value="1"/>
</dbReference>
<dbReference type="InParanoid" id="G0P921"/>
<dbReference type="InterPro" id="IPR027370">
    <property type="entry name" value="Znf-RING_euk"/>
</dbReference>
<gene>
    <name evidence="7" type="ORF">CAEBREN_09013</name>
</gene>
<dbReference type="InterPro" id="IPR017907">
    <property type="entry name" value="Znf_RING_CS"/>
</dbReference>
<dbReference type="HOGENOM" id="CLU_1225728_0_0_1"/>
<feature type="compositionally biased region" description="Acidic residues" evidence="5">
    <location>
        <begin position="57"/>
        <end position="68"/>
    </location>
</feature>
<evidence type="ECO:0000256" key="2">
    <source>
        <dbReference type="ARBA" id="ARBA00022771"/>
    </source>
</evidence>
<feature type="region of interest" description="Disordered" evidence="5">
    <location>
        <begin position="24"/>
        <end position="68"/>
    </location>
</feature>
<dbReference type="PROSITE" id="PS50089">
    <property type="entry name" value="ZF_RING_2"/>
    <property type="match status" value="1"/>
</dbReference>
<dbReference type="OrthoDB" id="5800423at2759"/>
<evidence type="ECO:0000259" key="6">
    <source>
        <dbReference type="PROSITE" id="PS50089"/>
    </source>
</evidence>
<dbReference type="InterPro" id="IPR052667">
    <property type="entry name" value="E3_ubiquitin-ligase_RING"/>
</dbReference>
<keyword evidence="2 4" id="KW-0863">Zinc-finger</keyword>
<keyword evidence="8" id="KW-1185">Reference proteome</keyword>
<dbReference type="InterPro" id="IPR001841">
    <property type="entry name" value="Znf_RING"/>
</dbReference>
<dbReference type="Proteomes" id="UP000008068">
    <property type="component" value="Unassembled WGS sequence"/>
</dbReference>